<dbReference type="GO" id="GO:0016491">
    <property type="term" value="F:oxidoreductase activity"/>
    <property type="evidence" value="ECO:0007669"/>
    <property type="project" value="UniProtKB-KW"/>
</dbReference>
<dbReference type="Pfam" id="PF01408">
    <property type="entry name" value="GFO_IDH_MocA"/>
    <property type="match status" value="1"/>
</dbReference>
<dbReference type="SUPFAM" id="SSF55347">
    <property type="entry name" value="Glyceraldehyde-3-phosphate dehydrogenase-like, C-terminal domain"/>
    <property type="match status" value="1"/>
</dbReference>
<keyword evidence="2" id="KW-0560">Oxidoreductase</keyword>
<dbReference type="AlphaFoldDB" id="A0A2T0VE20"/>
<dbReference type="RefSeq" id="WP_106211882.1">
    <property type="nucleotide sequence ID" value="NZ_PVTL01000004.1"/>
</dbReference>
<dbReference type="Proteomes" id="UP000237983">
    <property type="component" value="Unassembled WGS sequence"/>
</dbReference>
<evidence type="ECO:0000256" key="3">
    <source>
        <dbReference type="ARBA" id="ARBA00023027"/>
    </source>
</evidence>
<dbReference type="EMBL" id="PVTL01000004">
    <property type="protein sequence ID" value="PRY68425.1"/>
    <property type="molecule type" value="Genomic_DNA"/>
</dbReference>
<comment type="similarity">
    <text evidence="1">Belongs to the Gfo/Idh/MocA family.</text>
</comment>
<feature type="domain" description="GFO/IDH/MocA-like oxidoreductase" evidence="5">
    <location>
        <begin position="132"/>
        <end position="251"/>
    </location>
</feature>
<sequence>MSTTRWAILGPGTISGNFADSLEHSQLGVLHAVGSSNAERAAQFARDRNAPFSGTYQDILSRDDIDAVYIGTVHTTHAELAIAALEAGKAVLCEKPVTPTPEATAQVLAAAQASQRPFLEAYKYRFGPLADELRAILSRGEIGTLERLEASGGFAAPEHTGRLFDPALAGGAILDMGGYPVSLAVAFAEWAGIASASATITDIDGELGAEGVDVWARADVTMGGFVATVRTAIVSDLPDESRLFGSDGWIELPNVWGSRQLSSGSAIIHRTGEEPRRVEVDVVDPMAAEADAVSLALADGRAEIPEMTWAETSTVADILAEWRRGLS</sequence>
<dbReference type="PANTHER" id="PTHR22604:SF105">
    <property type="entry name" value="TRANS-1,2-DIHYDROBENZENE-1,2-DIOL DEHYDROGENASE"/>
    <property type="match status" value="1"/>
</dbReference>
<evidence type="ECO:0000313" key="6">
    <source>
        <dbReference type="EMBL" id="PRY68425.1"/>
    </source>
</evidence>
<comment type="caution">
    <text evidence="6">The sequence shown here is derived from an EMBL/GenBank/DDBJ whole genome shotgun (WGS) entry which is preliminary data.</text>
</comment>
<dbReference type="Gene3D" id="3.30.360.10">
    <property type="entry name" value="Dihydrodipicolinate Reductase, domain 2"/>
    <property type="match status" value="1"/>
</dbReference>
<evidence type="ECO:0000313" key="7">
    <source>
        <dbReference type="Proteomes" id="UP000237983"/>
    </source>
</evidence>
<feature type="domain" description="Gfo/Idh/MocA-like oxidoreductase N-terminal" evidence="4">
    <location>
        <begin position="5"/>
        <end position="117"/>
    </location>
</feature>
<dbReference type="InterPro" id="IPR050984">
    <property type="entry name" value="Gfo/Idh/MocA_domain"/>
</dbReference>
<dbReference type="GO" id="GO:0000166">
    <property type="term" value="F:nucleotide binding"/>
    <property type="evidence" value="ECO:0007669"/>
    <property type="project" value="InterPro"/>
</dbReference>
<proteinExistence type="inferred from homology"/>
<keyword evidence="3" id="KW-0520">NAD</keyword>
<dbReference type="InterPro" id="IPR036291">
    <property type="entry name" value="NAD(P)-bd_dom_sf"/>
</dbReference>
<reference evidence="6 7" key="1">
    <citation type="submission" date="2018-03" db="EMBL/GenBank/DDBJ databases">
        <title>Genomic Encyclopedia of Type Strains, Phase III (KMG-III): the genomes of soil and plant-associated and newly described type strains.</title>
        <authorList>
            <person name="Whitman W."/>
        </authorList>
    </citation>
    <scope>NUCLEOTIDE SEQUENCE [LARGE SCALE GENOMIC DNA]</scope>
    <source>
        <strain evidence="6 7">CGMCC 1.12484</strain>
    </source>
</reference>
<evidence type="ECO:0000259" key="5">
    <source>
        <dbReference type="Pfam" id="PF22725"/>
    </source>
</evidence>
<accession>A0A2T0VE20</accession>
<evidence type="ECO:0000259" key="4">
    <source>
        <dbReference type="Pfam" id="PF01408"/>
    </source>
</evidence>
<evidence type="ECO:0000256" key="2">
    <source>
        <dbReference type="ARBA" id="ARBA00023002"/>
    </source>
</evidence>
<gene>
    <name evidence="6" type="ORF">B0I08_104127</name>
</gene>
<dbReference type="Gene3D" id="3.40.50.720">
    <property type="entry name" value="NAD(P)-binding Rossmann-like Domain"/>
    <property type="match status" value="1"/>
</dbReference>
<dbReference type="InterPro" id="IPR000683">
    <property type="entry name" value="Gfo/Idh/MocA-like_OxRdtase_N"/>
</dbReference>
<name>A0A2T0VE20_9MICO</name>
<keyword evidence="7" id="KW-1185">Reference proteome</keyword>
<dbReference type="SUPFAM" id="SSF51735">
    <property type="entry name" value="NAD(P)-binding Rossmann-fold domains"/>
    <property type="match status" value="1"/>
</dbReference>
<dbReference type="PANTHER" id="PTHR22604">
    <property type="entry name" value="OXIDOREDUCTASES"/>
    <property type="match status" value="1"/>
</dbReference>
<evidence type="ECO:0000256" key="1">
    <source>
        <dbReference type="ARBA" id="ARBA00010928"/>
    </source>
</evidence>
<dbReference type="OrthoDB" id="9815825at2"/>
<dbReference type="Pfam" id="PF22725">
    <property type="entry name" value="GFO_IDH_MocA_C3"/>
    <property type="match status" value="1"/>
</dbReference>
<organism evidence="6 7">
    <name type="scientific">Glaciihabitans tibetensis</name>
    <dbReference type="NCBI Taxonomy" id="1266600"/>
    <lineage>
        <taxon>Bacteria</taxon>
        <taxon>Bacillati</taxon>
        <taxon>Actinomycetota</taxon>
        <taxon>Actinomycetes</taxon>
        <taxon>Micrococcales</taxon>
        <taxon>Microbacteriaceae</taxon>
        <taxon>Glaciihabitans</taxon>
    </lineage>
</organism>
<dbReference type="InterPro" id="IPR055170">
    <property type="entry name" value="GFO_IDH_MocA-like_dom"/>
</dbReference>
<protein>
    <submittedName>
        <fullName evidence="6">Putative dehydrogenase</fullName>
    </submittedName>
</protein>